<evidence type="ECO:0000313" key="3">
    <source>
        <dbReference type="Proteomes" id="UP000000763"/>
    </source>
</evidence>
<reference evidence="3" key="1">
    <citation type="journal article" date="2005" name="Nature">
        <title>The map-based sequence of the rice genome.</title>
        <authorList>
            <consortium name="International rice genome sequencing project (IRGSP)"/>
            <person name="Matsumoto T."/>
            <person name="Wu J."/>
            <person name="Kanamori H."/>
            <person name="Katayose Y."/>
            <person name="Fujisawa M."/>
            <person name="Namiki N."/>
            <person name="Mizuno H."/>
            <person name="Yamamoto K."/>
            <person name="Antonio B.A."/>
            <person name="Baba T."/>
            <person name="Sakata K."/>
            <person name="Nagamura Y."/>
            <person name="Aoki H."/>
            <person name="Arikawa K."/>
            <person name="Arita K."/>
            <person name="Bito T."/>
            <person name="Chiden Y."/>
            <person name="Fujitsuka N."/>
            <person name="Fukunaka R."/>
            <person name="Hamada M."/>
            <person name="Harada C."/>
            <person name="Hayashi A."/>
            <person name="Hijishita S."/>
            <person name="Honda M."/>
            <person name="Hosokawa S."/>
            <person name="Ichikawa Y."/>
            <person name="Idonuma A."/>
            <person name="Iijima M."/>
            <person name="Ikeda M."/>
            <person name="Ikeno M."/>
            <person name="Ito K."/>
            <person name="Ito S."/>
            <person name="Ito T."/>
            <person name="Ito Y."/>
            <person name="Ito Y."/>
            <person name="Iwabuchi A."/>
            <person name="Kamiya K."/>
            <person name="Karasawa W."/>
            <person name="Kurita K."/>
            <person name="Katagiri S."/>
            <person name="Kikuta A."/>
            <person name="Kobayashi H."/>
            <person name="Kobayashi N."/>
            <person name="Machita K."/>
            <person name="Maehara T."/>
            <person name="Masukawa M."/>
            <person name="Mizubayashi T."/>
            <person name="Mukai Y."/>
            <person name="Nagasaki H."/>
            <person name="Nagata Y."/>
            <person name="Naito S."/>
            <person name="Nakashima M."/>
            <person name="Nakama Y."/>
            <person name="Nakamichi Y."/>
            <person name="Nakamura M."/>
            <person name="Meguro A."/>
            <person name="Negishi M."/>
            <person name="Ohta I."/>
            <person name="Ohta T."/>
            <person name="Okamoto M."/>
            <person name="Ono N."/>
            <person name="Saji S."/>
            <person name="Sakaguchi M."/>
            <person name="Sakai K."/>
            <person name="Shibata M."/>
            <person name="Shimokawa T."/>
            <person name="Song J."/>
            <person name="Takazaki Y."/>
            <person name="Terasawa K."/>
            <person name="Tsugane M."/>
            <person name="Tsuji K."/>
            <person name="Ueda S."/>
            <person name="Waki K."/>
            <person name="Yamagata H."/>
            <person name="Yamamoto M."/>
            <person name="Yamamoto S."/>
            <person name="Yamane H."/>
            <person name="Yoshiki S."/>
            <person name="Yoshihara R."/>
            <person name="Yukawa K."/>
            <person name="Zhong H."/>
            <person name="Yano M."/>
            <person name="Yuan Q."/>
            <person name="Ouyang S."/>
            <person name="Liu J."/>
            <person name="Jones K.M."/>
            <person name="Gansberger K."/>
            <person name="Moffat K."/>
            <person name="Hill J."/>
            <person name="Bera J."/>
            <person name="Fadrosh D."/>
            <person name="Jin S."/>
            <person name="Johri S."/>
            <person name="Kim M."/>
            <person name="Overton L."/>
            <person name="Reardon M."/>
            <person name="Tsitrin T."/>
            <person name="Vuong H."/>
            <person name="Weaver B."/>
            <person name="Ciecko A."/>
            <person name="Tallon L."/>
            <person name="Jackson J."/>
            <person name="Pai G."/>
            <person name="Aken S.V."/>
            <person name="Utterback T."/>
            <person name="Reidmuller S."/>
            <person name="Feldblyum T."/>
            <person name="Hsiao J."/>
            <person name="Zismann V."/>
            <person name="Iobst S."/>
            <person name="de Vazeille A.R."/>
            <person name="Buell C.R."/>
            <person name="Ying K."/>
            <person name="Li Y."/>
            <person name="Lu T."/>
            <person name="Huang Y."/>
            <person name="Zhao Q."/>
            <person name="Feng Q."/>
            <person name="Zhang L."/>
            <person name="Zhu J."/>
            <person name="Weng Q."/>
            <person name="Mu J."/>
            <person name="Lu Y."/>
            <person name="Fan D."/>
            <person name="Liu Y."/>
            <person name="Guan J."/>
            <person name="Zhang Y."/>
            <person name="Yu S."/>
            <person name="Liu X."/>
            <person name="Zhang Y."/>
            <person name="Hong G."/>
            <person name="Han B."/>
            <person name="Choisne N."/>
            <person name="Demange N."/>
            <person name="Orjeda G."/>
            <person name="Samain S."/>
            <person name="Cattolico L."/>
            <person name="Pelletier E."/>
            <person name="Couloux A."/>
            <person name="Segurens B."/>
            <person name="Wincker P."/>
            <person name="D'Hont A."/>
            <person name="Scarpelli C."/>
            <person name="Weissenbach J."/>
            <person name="Salanoubat M."/>
            <person name="Quetier F."/>
            <person name="Yu Y."/>
            <person name="Kim H.R."/>
            <person name="Rambo T."/>
            <person name="Currie J."/>
            <person name="Collura K."/>
            <person name="Luo M."/>
            <person name="Yang T."/>
            <person name="Ammiraju J.S.S."/>
            <person name="Engler F."/>
            <person name="Soderlund C."/>
            <person name="Wing R.A."/>
            <person name="Palmer L.E."/>
            <person name="de la Bastide M."/>
            <person name="Spiegel L."/>
            <person name="Nascimento L."/>
            <person name="Zutavern T."/>
            <person name="O'Shaughnessy A."/>
            <person name="Dike S."/>
            <person name="Dedhia N."/>
            <person name="Preston R."/>
            <person name="Balija V."/>
            <person name="McCombie W.R."/>
            <person name="Chow T."/>
            <person name="Chen H."/>
            <person name="Chung M."/>
            <person name="Chen C."/>
            <person name="Shaw J."/>
            <person name="Wu H."/>
            <person name="Hsiao K."/>
            <person name="Chao Y."/>
            <person name="Chu M."/>
            <person name="Cheng C."/>
            <person name="Hour A."/>
            <person name="Lee P."/>
            <person name="Lin S."/>
            <person name="Lin Y."/>
            <person name="Liou J."/>
            <person name="Liu S."/>
            <person name="Hsing Y."/>
            <person name="Raghuvanshi S."/>
            <person name="Mohanty A."/>
            <person name="Bharti A.K."/>
            <person name="Gaur A."/>
            <person name="Gupta V."/>
            <person name="Kumar D."/>
            <person name="Ravi V."/>
            <person name="Vij S."/>
            <person name="Kapur A."/>
            <person name="Khurana P."/>
            <person name="Khurana P."/>
            <person name="Khurana J.P."/>
            <person name="Tyagi A.K."/>
            <person name="Gaikwad K."/>
            <person name="Singh A."/>
            <person name="Dalal V."/>
            <person name="Srivastava S."/>
            <person name="Dixit A."/>
            <person name="Pal A.K."/>
            <person name="Ghazi I.A."/>
            <person name="Yadav M."/>
            <person name="Pandit A."/>
            <person name="Bhargava A."/>
            <person name="Sureshbabu K."/>
            <person name="Batra K."/>
            <person name="Sharma T.R."/>
            <person name="Mohapatra T."/>
            <person name="Singh N.K."/>
            <person name="Messing J."/>
            <person name="Nelson A.B."/>
            <person name="Fuks G."/>
            <person name="Kavchok S."/>
            <person name="Keizer G."/>
            <person name="Linton E."/>
            <person name="Llaca V."/>
            <person name="Song R."/>
            <person name="Tanyolac B."/>
            <person name="Young S."/>
            <person name="Ho-Il K."/>
            <person name="Hahn J.H."/>
            <person name="Sangsakoo G."/>
            <person name="Vanavichit A."/>
            <person name="de Mattos Luiz.A.T."/>
            <person name="Zimmer P.D."/>
            <person name="Malone G."/>
            <person name="Dellagostin O."/>
            <person name="de Oliveira A.C."/>
            <person name="Bevan M."/>
            <person name="Bancroft I."/>
            <person name="Minx P."/>
            <person name="Cordum H."/>
            <person name="Wilson R."/>
            <person name="Cheng Z."/>
            <person name="Jin W."/>
            <person name="Jiang J."/>
            <person name="Leong S.A."/>
            <person name="Iwama H."/>
            <person name="Gojobori T."/>
            <person name="Itoh T."/>
            <person name="Niimura Y."/>
            <person name="Fujii Y."/>
            <person name="Habara T."/>
            <person name="Sakai H."/>
            <person name="Sato Y."/>
            <person name="Wilson G."/>
            <person name="Kumar K."/>
            <person name="McCouch S."/>
            <person name="Juretic N."/>
            <person name="Hoen D."/>
            <person name="Wright S."/>
            <person name="Bruskiewich R."/>
            <person name="Bureau T."/>
            <person name="Miyao A."/>
            <person name="Hirochika H."/>
            <person name="Nishikawa T."/>
            <person name="Kadowaki K."/>
            <person name="Sugiura M."/>
            <person name="Burr B."/>
            <person name="Sasaki T."/>
        </authorList>
    </citation>
    <scope>NUCLEOTIDE SEQUENCE [LARGE SCALE GENOMIC DNA]</scope>
    <source>
        <strain evidence="3">cv. Nipponbare</strain>
    </source>
</reference>
<proteinExistence type="predicted"/>
<gene>
    <name evidence="2" type="primary">B1042B08.15</name>
</gene>
<name>Q69IT1_ORYSJ</name>
<evidence type="ECO:0000256" key="1">
    <source>
        <dbReference type="SAM" id="MobiDB-lite"/>
    </source>
</evidence>
<protein>
    <submittedName>
        <fullName evidence="2">Uncharacterized protein</fullName>
    </submittedName>
</protein>
<dbReference type="AlphaFoldDB" id="Q69IT1"/>
<dbReference type="Proteomes" id="UP000000763">
    <property type="component" value="Chromosome 7"/>
</dbReference>
<feature type="region of interest" description="Disordered" evidence="1">
    <location>
        <begin position="57"/>
        <end position="89"/>
    </location>
</feature>
<accession>Q69IT1</accession>
<reference evidence="3" key="2">
    <citation type="journal article" date="2008" name="Nucleic Acids Res.">
        <title>The rice annotation project database (RAP-DB): 2008 update.</title>
        <authorList>
            <consortium name="The rice annotation project (RAP)"/>
        </authorList>
    </citation>
    <scope>GENOME REANNOTATION</scope>
    <source>
        <strain evidence="3">cv. Nipponbare</strain>
    </source>
</reference>
<dbReference type="EMBL" id="AP006626">
    <property type="protein sequence ID" value="BAD32100.1"/>
    <property type="molecule type" value="Genomic_DNA"/>
</dbReference>
<organism evidence="2 3">
    <name type="scientific">Oryza sativa subsp. japonica</name>
    <name type="common">Rice</name>
    <dbReference type="NCBI Taxonomy" id="39947"/>
    <lineage>
        <taxon>Eukaryota</taxon>
        <taxon>Viridiplantae</taxon>
        <taxon>Streptophyta</taxon>
        <taxon>Embryophyta</taxon>
        <taxon>Tracheophyta</taxon>
        <taxon>Spermatophyta</taxon>
        <taxon>Magnoliopsida</taxon>
        <taxon>Liliopsida</taxon>
        <taxon>Poales</taxon>
        <taxon>Poaceae</taxon>
        <taxon>BOP clade</taxon>
        <taxon>Oryzoideae</taxon>
        <taxon>Oryzeae</taxon>
        <taxon>Oryzinae</taxon>
        <taxon>Oryza</taxon>
        <taxon>Oryza sativa</taxon>
    </lineage>
</organism>
<sequence length="89" mass="9011">MAGQTMYYAGQTVPTIAGQTVPYLGQIERPVASLTAPLTTVPTGDAAKPIQVEKTEADTVAANSGGLAEASGQSNRQPLAGLTDGLQPV</sequence>
<evidence type="ECO:0000313" key="2">
    <source>
        <dbReference type="EMBL" id="BAD32100.1"/>
    </source>
</evidence>